<name>A0A1H5CJU5_9BRAD</name>
<gene>
    <name evidence="1" type="ORF">SAMN05444164_5403</name>
</gene>
<dbReference type="OrthoDB" id="8256676at2"/>
<dbReference type="RefSeq" id="WP_092121491.1">
    <property type="nucleotide sequence ID" value="NZ_FNTH01000001.1"/>
</dbReference>
<accession>A0A1H5CJU5</accession>
<dbReference type="EMBL" id="FNTH01000001">
    <property type="protein sequence ID" value="SED66694.1"/>
    <property type="molecule type" value="Genomic_DNA"/>
</dbReference>
<protein>
    <submittedName>
        <fullName evidence="1">Uncharacterized protein</fullName>
    </submittedName>
</protein>
<evidence type="ECO:0000313" key="2">
    <source>
        <dbReference type="Proteomes" id="UP000198992"/>
    </source>
</evidence>
<dbReference type="Proteomes" id="UP000198992">
    <property type="component" value="Unassembled WGS sequence"/>
</dbReference>
<reference evidence="1 2" key="1">
    <citation type="submission" date="2016-10" db="EMBL/GenBank/DDBJ databases">
        <authorList>
            <person name="de Groot N.N."/>
        </authorList>
    </citation>
    <scope>NUCLEOTIDE SEQUENCE [LARGE SCALE GENOMIC DNA]</scope>
    <source>
        <strain evidence="1 2">MT12</strain>
    </source>
</reference>
<dbReference type="AlphaFoldDB" id="A0A1H5CJU5"/>
<proteinExistence type="predicted"/>
<evidence type="ECO:0000313" key="1">
    <source>
        <dbReference type="EMBL" id="SED66694.1"/>
    </source>
</evidence>
<sequence length="190" mass="21388">MRECSLRRGRGLLRRLGVAAAAVFALSIVLQQRAEALSLASPGTVPAAKSAADAMTTQVRHGGGGGHGGGGFHGGGFHGGGFHGGGFHGGGFRSFHGGGFRAAPAFHGGYRYGGYHRHYGGYHRFYGGGYRYGYRRHSHHRRYFYGSSYYYPAYYHHRRCRVVWTYDGPRRICRPYWHHRHYWRPYGVYW</sequence>
<organism evidence="1 2">
    <name type="scientific">Bradyrhizobium erythrophlei</name>
    <dbReference type="NCBI Taxonomy" id="1437360"/>
    <lineage>
        <taxon>Bacteria</taxon>
        <taxon>Pseudomonadati</taxon>
        <taxon>Pseudomonadota</taxon>
        <taxon>Alphaproteobacteria</taxon>
        <taxon>Hyphomicrobiales</taxon>
        <taxon>Nitrobacteraceae</taxon>
        <taxon>Bradyrhizobium</taxon>
    </lineage>
</organism>